<protein>
    <submittedName>
        <fullName evidence="6">Ribose ABC transport system, periplasmic ribose-binding protein RbsB</fullName>
    </submittedName>
</protein>
<name>A0A095VQG0_9GAMM</name>
<feature type="domain" description="Periplasmic binding protein" evidence="5">
    <location>
        <begin position="39"/>
        <end position="299"/>
    </location>
</feature>
<evidence type="ECO:0000256" key="1">
    <source>
        <dbReference type="ARBA" id="ARBA00004196"/>
    </source>
</evidence>
<dbReference type="GO" id="GO:0055085">
    <property type="term" value="P:transmembrane transport"/>
    <property type="evidence" value="ECO:0007669"/>
    <property type="project" value="UniProtKB-ARBA"/>
</dbReference>
<dbReference type="OrthoDB" id="5592879at2"/>
<feature type="chain" id="PRO_5001920019" evidence="4">
    <location>
        <begin position="25"/>
        <end position="319"/>
    </location>
</feature>
<organism evidence="6 7">
    <name type="scientific">Pseudohaliea rubra DSM 19751</name>
    <dbReference type="NCBI Taxonomy" id="1265313"/>
    <lineage>
        <taxon>Bacteria</taxon>
        <taxon>Pseudomonadati</taxon>
        <taxon>Pseudomonadota</taxon>
        <taxon>Gammaproteobacteria</taxon>
        <taxon>Cellvibrionales</taxon>
        <taxon>Halieaceae</taxon>
        <taxon>Pseudohaliea</taxon>
    </lineage>
</organism>
<gene>
    <name evidence="6" type="ORF">HRUBRA_01773</name>
</gene>
<dbReference type="InterPro" id="IPR028082">
    <property type="entry name" value="Peripla_BP_I"/>
</dbReference>
<dbReference type="STRING" id="1265313.HRUBRA_01773"/>
<dbReference type="AlphaFoldDB" id="A0A095VQG0"/>
<proteinExistence type="inferred from homology"/>
<comment type="caution">
    <text evidence="6">The sequence shown here is derived from an EMBL/GenBank/DDBJ whole genome shotgun (WGS) entry which is preliminary data.</text>
</comment>
<dbReference type="PANTHER" id="PTHR46847:SF1">
    <property type="entry name" value="D-ALLOSE-BINDING PERIPLASMIC PROTEIN-RELATED"/>
    <property type="match status" value="1"/>
</dbReference>
<feature type="signal peptide" evidence="4">
    <location>
        <begin position="1"/>
        <end position="24"/>
    </location>
</feature>
<accession>A0A095VQG0</accession>
<dbReference type="RefSeq" id="WP_084592542.1">
    <property type="nucleotide sequence ID" value="NZ_KN234762.1"/>
</dbReference>
<dbReference type="Pfam" id="PF13407">
    <property type="entry name" value="Peripla_BP_4"/>
    <property type="match status" value="1"/>
</dbReference>
<dbReference type="PATRIC" id="fig|1265313.6.peg.1753"/>
<evidence type="ECO:0000256" key="2">
    <source>
        <dbReference type="ARBA" id="ARBA00007639"/>
    </source>
</evidence>
<keyword evidence="7" id="KW-1185">Reference proteome</keyword>
<dbReference type="InterPro" id="IPR025997">
    <property type="entry name" value="SBP_2_dom"/>
</dbReference>
<evidence type="ECO:0000313" key="6">
    <source>
        <dbReference type="EMBL" id="KGE03682.1"/>
    </source>
</evidence>
<dbReference type="HOGENOM" id="CLU_037628_3_2_6"/>
<sequence>MTLPRRLRAAGAACLSALFLIACGDGGEPQPESSGKPRVALIMKSLANEFFINMAAGARAHQAEHADRYELIVNGIKNESDLAQQVALVEQMMASQVDVIVIAPADSQGLLPVARRAVEQGIVVVNIDNRFDEKALATMDLRIPFVGPDNREGAYRVGLALAETLEPGDEVAIIGGIPSAFNARQRAAGFRDAMAEAGIAVVTEQAADWEQAKAATVAAAILNENPALDALLCANDSMALGAVAAVRQAGRRGGVSVVGFDNISAARGLIAGGDMFATAEQYGHQLAVFGIEYALQVLEEGTDPADRKTPVDVITAAQL</sequence>
<dbReference type="PROSITE" id="PS51257">
    <property type="entry name" value="PROKAR_LIPOPROTEIN"/>
    <property type="match status" value="1"/>
</dbReference>
<evidence type="ECO:0000259" key="5">
    <source>
        <dbReference type="Pfam" id="PF13407"/>
    </source>
</evidence>
<comment type="subcellular location">
    <subcellularLocation>
        <location evidence="1">Cell envelope</location>
    </subcellularLocation>
</comment>
<reference evidence="6 7" key="1">
    <citation type="journal article" date="2014" name="Genome Announc.">
        <title>Genome Sequence of Gammaproteobacterial Pseudohaliea rubra Type Strain DSM 19751, Isolated from Coastal Seawater of the Mediterranean Sea.</title>
        <authorList>
            <person name="Spring S."/>
            <person name="Fiebig A."/>
            <person name="Riedel T."/>
            <person name="Goker M."/>
            <person name="Klenk H.P."/>
        </authorList>
    </citation>
    <scope>NUCLEOTIDE SEQUENCE [LARGE SCALE GENOMIC DNA]</scope>
    <source>
        <strain evidence="6 7">DSM 19751</strain>
    </source>
</reference>
<keyword evidence="3 4" id="KW-0732">Signal</keyword>
<dbReference type="Proteomes" id="UP000029640">
    <property type="component" value="Unassembled WGS sequence"/>
</dbReference>
<dbReference type="CDD" id="cd19970">
    <property type="entry name" value="PBP1_ABC_sugar_binding-like"/>
    <property type="match status" value="1"/>
</dbReference>
<dbReference type="GO" id="GO:0030246">
    <property type="term" value="F:carbohydrate binding"/>
    <property type="evidence" value="ECO:0007669"/>
    <property type="project" value="UniProtKB-ARBA"/>
</dbReference>
<dbReference type="SUPFAM" id="SSF53822">
    <property type="entry name" value="Periplasmic binding protein-like I"/>
    <property type="match status" value="1"/>
</dbReference>
<evidence type="ECO:0000256" key="3">
    <source>
        <dbReference type="ARBA" id="ARBA00022729"/>
    </source>
</evidence>
<dbReference type="EMBL" id="AUVB01000053">
    <property type="protein sequence ID" value="KGE03682.1"/>
    <property type="molecule type" value="Genomic_DNA"/>
</dbReference>
<dbReference type="Gene3D" id="3.40.50.2300">
    <property type="match status" value="2"/>
</dbReference>
<evidence type="ECO:0000313" key="7">
    <source>
        <dbReference type="Proteomes" id="UP000029640"/>
    </source>
</evidence>
<dbReference type="PANTHER" id="PTHR46847">
    <property type="entry name" value="D-ALLOSE-BINDING PERIPLASMIC PROTEIN-RELATED"/>
    <property type="match status" value="1"/>
</dbReference>
<dbReference type="eggNOG" id="COG1879">
    <property type="taxonomic scope" value="Bacteria"/>
</dbReference>
<evidence type="ECO:0000256" key="4">
    <source>
        <dbReference type="SAM" id="SignalP"/>
    </source>
</evidence>
<dbReference type="GO" id="GO:0030313">
    <property type="term" value="C:cell envelope"/>
    <property type="evidence" value="ECO:0007669"/>
    <property type="project" value="UniProtKB-SubCell"/>
</dbReference>
<comment type="similarity">
    <text evidence="2">Belongs to the bacterial solute-binding protein 2 family.</text>
</comment>